<evidence type="ECO:0000256" key="1">
    <source>
        <dbReference type="SAM" id="MobiDB-lite"/>
    </source>
</evidence>
<sequence>MKEPGGAQMRPVPRQTLHVSPVAVLVPVPLQPGQPRVAGLLCLPTFTPRPILRLAGHRADADWSGRREPPRPERSSRGG</sequence>
<dbReference type="EMBL" id="BAAAHD010000097">
    <property type="protein sequence ID" value="GAA0600554.1"/>
    <property type="molecule type" value="Genomic_DNA"/>
</dbReference>
<keyword evidence="3" id="KW-1185">Reference proteome</keyword>
<accession>A0ABN1FYP1</accession>
<gene>
    <name evidence="2" type="ORF">GCM10009546_73160</name>
</gene>
<proteinExistence type="predicted"/>
<evidence type="ECO:0000313" key="3">
    <source>
        <dbReference type="Proteomes" id="UP001501427"/>
    </source>
</evidence>
<protein>
    <submittedName>
        <fullName evidence="2">Uncharacterized protein</fullName>
    </submittedName>
</protein>
<organism evidence="2 3">
    <name type="scientific">Actinomadura livida</name>
    <dbReference type="NCBI Taxonomy" id="79909"/>
    <lineage>
        <taxon>Bacteria</taxon>
        <taxon>Bacillati</taxon>
        <taxon>Actinomycetota</taxon>
        <taxon>Actinomycetes</taxon>
        <taxon>Streptosporangiales</taxon>
        <taxon>Thermomonosporaceae</taxon>
        <taxon>Actinomadura</taxon>
    </lineage>
</organism>
<comment type="caution">
    <text evidence="2">The sequence shown here is derived from an EMBL/GenBank/DDBJ whole genome shotgun (WGS) entry which is preliminary data.</text>
</comment>
<feature type="region of interest" description="Disordered" evidence="1">
    <location>
        <begin position="56"/>
        <end position="79"/>
    </location>
</feature>
<dbReference type="Proteomes" id="UP001501427">
    <property type="component" value="Unassembled WGS sequence"/>
</dbReference>
<reference evidence="2 3" key="1">
    <citation type="journal article" date="2019" name="Int. J. Syst. Evol. Microbiol.">
        <title>The Global Catalogue of Microorganisms (GCM) 10K type strain sequencing project: providing services to taxonomists for standard genome sequencing and annotation.</title>
        <authorList>
            <consortium name="The Broad Institute Genomics Platform"/>
            <consortium name="The Broad Institute Genome Sequencing Center for Infectious Disease"/>
            <person name="Wu L."/>
            <person name="Ma J."/>
        </authorList>
    </citation>
    <scope>NUCLEOTIDE SEQUENCE [LARGE SCALE GENOMIC DNA]</scope>
    <source>
        <strain evidence="2 3">JCM 10667</strain>
    </source>
</reference>
<name>A0ABN1FYP1_9ACTN</name>
<evidence type="ECO:0000313" key="2">
    <source>
        <dbReference type="EMBL" id="GAA0600554.1"/>
    </source>
</evidence>
<feature type="compositionally biased region" description="Basic and acidic residues" evidence="1">
    <location>
        <begin position="57"/>
        <end position="79"/>
    </location>
</feature>